<gene>
    <name evidence="2" type="ORF">C489_05868</name>
</gene>
<dbReference type="Pfam" id="PF05869">
    <property type="entry name" value="Dam"/>
    <property type="match status" value="1"/>
</dbReference>
<dbReference type="InterPro" id="IPR008593">
    <property type="entry name" value="Dam_MeTrfase"/>
</dbReference>
<dbReference type="EMBL" id="AOID01000019">
    <property type="protein sequence ID" value="ELY68869.1"/>
    <property type="molecule type" value="Genomic_DNA"/>
</dbReference>
<feature type="region of interest" description="Disordered" evidence="1">
    <location>
        <begin position="1"/>
        <end position="27"/>
    </location>
</feature>
<evidence type="ECO:0000313" key="2">
    <source>
        <dbReference type="EMBL" id="ELY68869.1"/>
    </source>
</evidence>
<dbReference type="GO" id="GO:0003677">
    <property type="term" value="F:DNA binding"/>
    <property type="evidence" value="ECO:0007669"/>
    <property type="project" value="InterPro"/>
</dbReference>
<dbReference type="RefSeq" id="WP_006430231.1">
    <property type="nucleotide sequence ID" value="NZ_AOID01000019.1"/>
</dbReference>
<dbReference type="STRING" id="1227496.C489_05868"/>
<dbReference type="AlphaFoldDB" id="L9Y459"/>
<accession>L9Y459</accession>
<dbReference type="GO" id="GO:0009007">
    <property type="term" value="F:site-specific DNA-methyltransferase (adenine-specific) activity"/>
    <property type="evidence" value="ECO:0007669"/>
    <property type="project" value="InterPro"/>
</dbReference>
<sequence length="199" mass="21613">MSDETTHSPLTSASMDPENNEYATPPKIWRPIDRAVDGFDLDPASGAESSPIAETRYTKADDGLSKAWFGNVWLNPPWSTNGNGNAKHRWLQKARSEAARDAVDRVVVLIPSDTGAHWFHDHVLEADAVCFVGPGRIPFEGVGVDRNPSFALVIAVFGPVDDELADALHTFGAVMRGREMYEPLQQATPPTATDGGTDQ</sequence>
<name>L9Y459_9EURY</name>
<dbReference type="GO" id="GO:0009307">
    <property type="term" value="P:DNA restriction-modification system"/>
    <property type="evidence" value="ECO:0007669"/>
    <property type="project" value="InterPro"/>
</dbReference>
<evidence type="ECO:0000313" key="3">
    <source>
        <dbReference type="Proteomes" id="UP000011632"/>
    </source>
</evidence>
<dbReference type="OrthoDB" id="206305at2157"/>
<comment type="caution">
    <text evidence="2">The sequence shown here is derived from an EMBL/GenBank/DDBJ whole genome shotgun (WGS) entry which is preliminary data.</text>
</comment>
<evidence type="ECO:0000256" key="1">
    <source>
        <dbReference type="SAM" id="MobiDB-lite"/>
    </source>
</evidence>
<dbReference type="PATRIC" id="fig|1227496.3.peg.1181"/>
<keyword evidence="3" id="KW-1185">Reference proteome</keyword>
<dbReference type="Proteomes" id="UP000011632">
    <property type="component" value="Unassembled WGS sequence"/>
</dbReference>
<protein>
    <submittedName>
        <fullName evidence="2">Uncharacterized protein</fullName>
    </submittedName>
</protein>
<proteinExistence type="predicted"/>
<organism evidence="2 3">
    <name type="scientific">Natrinema versiforme JCM 10478</name>
    <dbReference type="NCBI Taxonomy" id="1227496"/>
    <lineage>
        <taxon>Archaea</taxon>
        <taxon>Methanobacteriati</taxon>
        <taxon>Methanobacteriota</taxon>
        <taxon>Stenosarchaea group</taxon>
        <taxon>Halobacteria</taxon>
        <taxon>Halobacteriales</taxon>
        <taxon>Natrialbaceae</taxon>
        <taxon>Natrinema</taxon>
    </lineage>
</organism>
<reference evidence="2 3" key="1">
    <citation type="journal article" date="2014" name="PLoS Genet.">
        <title>Phylogenetically driven sequencing of extremely halophilic archaea reveals strategies for static and dynamic osmo-response.</title>
        <authorList>
            <person name="Becker E.A."/>
            <person name="Seitzer P.M."/>
            <person name="Tritt A."/>
            <person name="Larsen D."/>
            <person name="Krusor M."/>
            <person name="Yao A.I."/>
            <person name="Wu D."/>
            <person name="Madern D."/>
            <person name="Eisen J.A."/>
            <person name="Darling A.E."/>
            <person name="Facciotti M.T."/>
        </authorList>
    </citation>
    <scope>NUCLEOTIDE SEQUENCE [LARGE SCALE GENOMIC DNA]</scope>
    <source>
        <strain evidence="2 3">JCM 10478</strain>
    </source>
</reference>